<dbReference type="GO" id="GO:0003825">
    <property type="term" value="F:alpha,alpha-trehalose-phosphate synthase (UDP-forming) activity"/>
    <property type="evidence" value="ECO:0007669"/>
    <property type="project" value="UniProtKB-UniRule"/>
</dbReference>
<evidence type="ECO:0000256" key="8">
    <source>
        <dbReference type="ARBA" id="ARBA00048039"/>
    </source>
</evidence>
<dbReference type="EC" id="2.4.1.15" evidence="4 9"/>
<evidence type="ECO:0000256" key="2">
    <source>
        <dbReference type="ARBA" id="ARBA00008799"/>
    </source>
</evidence>
<dbReference type="FunFam" id="3.40.50.2000:FF:000024">
    <property type="entry name" value="Trehalose-6-phosphate synthase"/>
    <property type="match status" value="1"/>
</dbReference>
<evidence type="ECO:0000256" key="5">
    <source>
        <dbReference type="ARBA" id="ARBA00018539"/>
    </source>
</evidence>
<evidence type="ECO:0000256" key="4">
    <source>
        <dbReference type="ARBA" id="ARBA00012538"/>
    </source>
</evidence>
<dbReference type="Gene3D" id="3.40.50.2000">
    <property type="entry name" value="Glycogen Phosphorylase B"/>
    <property type="match status" value="2"/>
</dbReference>
<evidence type="ECO:0000256" key="7">
    <source>
        <dbReference type="ARBA" id="ARBA00022679"/>
    </source>
</evidence>
<comment type="caution">
    <text evidence="10">The sequence shown here is derived from an EMBL/GenBank/DDBJ whole genome shotgun (WGS) entry which is preliminary data.</text>
</comment>
<dbReference type="UniPathway" id="UPA00299"/>
<name>A0A1G5NGI0_9PSED</name>
<comment type="catalytic activity">
    <reaction evidence="8 9">
        <text>D-glucose 6-phosphate + UDP-alpha-D-glucose = alpha,alpha-trehalose 6-phosphate + UDP + H(+)</text>
        <dbReference type="Rhea" id="RHEA:18889"/>
        <dbReference type="ChEBI" id="CHEBI:15378"/>
        <dbReference type="ChEBI" id="CHEBI:58223"/>
        <dbReference type="ChEBI" id="CHEBI:58429"/>
        <dbReference type="ChEBI" id="CHEBI:58885"/>
        <dbReference type="ChEBI" id="CHEBI:61548"/>
        <dbReference type="EC" id="2.4.1.15"/>
    </reaction>
</comment>
<dbReference type="PANTHER" id="PTHR10788">
    <property type="entry name" value="TREHALOSE-6-PHOSPHATE SYNTHASE"/>
    <property type="match status" value="1"/>
</dbReference>
<comment type="subunit">
    <text evidence="3 9">Homotetramer.</text>
</comment>
<proteinExistence type="inferred from homology"/>
<dbReference type="GeneID" id="57561218"/>
<dbReference type="OrthoDB" id="9815690at2"/>
<keyword evidence="6 9" id="KW-0328">Glycosyltransferase</keyword>
<dbReference type="SUPFAM" id="SSF53756">
    <property type="entry name" value="UDP-Glycosyltransferase/glycogen phosphorylase"/>
    <property type="match status" value="1"/>
</dbReference>
<evidence type="ECO:0000256" key="9">
    <source>
        <dbReference type="RuleBase" id="RU362045"/>
    </source>
</evidence>
<organism evidence="10 11">
    <name type="scientific">Pseudomonas oryzihabitans</name>
    <dbReference type="NCBI Taxonomy" id="47885"/>
    <lineage>
        <taxon>Bacteria</taxon>
        <taxon>Pseudomonadati</taxon>
        <taxon>Pseudomonadota</taxon>
        <taxon>Gammaproteobacteria</taxon>
        <taxon>Pseudomonadales</taxon>
        <taxon>Pseudomonadaceae</taxon>
        <taxon>Pseudomonas</taxon>
    </lineage>
</organism>
<dbReference type="STRING" id="237610.BJP27_16850"/>
<dbReference type="RefSeq" id="WP_027599133.1">
    <property type="nucleotide sequence ID" value="NZ_CP044074.1"/>
</dbReference>
<gene>
    <name evidence="10" type="ORF">SAMN05216279_1069</name>
</gene>
<evidence type="ECO:0000256" key="3">
    <source>
        <dbReference type="ARBA" id="ARBA00011881"/>
    </source>
</evidence>
<evidence type="ECO:0000313" key="11">
    <source>
        <dbReference type="Proteomes" id="UP000183046"/>
    </source>
</evidence>
<evidence type="ECO:0000313" key="10">
    <source>
        <dbReference type="EMBL" id="SCZ36512.1"/>
    </source>
</evidence>
<dbReference type="EMBL" id="FMWB01000006">
    <property type="protein sequence ID" value="SCZ36512.1"/>
    <property type="molecule type" value="Genomic_DNA"/>
</dbReference>
<dbReference type="PANTHER" id="PTHR10788:SF106">
    <property type="entry name" value="BCDNA.GH08860"/>
    <property type="match status" value="1"/>
</dbReference>
<evidence type="ECO:0000256" key="1">
    <source>
        <dbReference type="ARBA" id="ARBA00005199"/>
    </source>
</evidence>
<dbReference type="AlphaFoldDB" id="A0A1G5NGI0"/>
<dbReference type="NCBIfam" id="TIGR02400">
    <property type="entry name" value="trehalose_OtsA"/>
    <property type="match status" value="1"/>
</dbReference>
<dbReference type="CDD" id="cd03788">
    <property type="entry name" value="GT20_TPS"/>
    <property type="match status" value="1"/>
</dbReference>
<protein>
    <recommendedName>
        <fullName evidence="5 9">Trehalose-6-phosphate synthase</fullName>
        <ecNumber evidence="4 9">2.4.1.15</ecNumber>
    </recommendedName>
    <alternativeName>
        <fullName evidence="9">Osmoregulatory trehalose synthesis protein A</fullName>
    </alternativeName>
    <alternativeName>
        <fullName evidence="9">UDP-glucose-glucosephosphate glucosyltransferase</fullName>
    </alternativeName>
</protein>
<dbReference type="InterPro" id="IPR012766">
    <property type="entry name" value="Trehalose_OtsA"/>
</dbReference>
<comment type="function">
    <text evidence="9">Probably involved in the osmoprotection via the biosynthesis of trehalose. Catalyzes the transfer of glucose from UDP-alpha-D-glucose (UDP-Glc) to D-glucose 6-phosphate (Glc-6-P) to form trehalose-6-phosphate. Acts with retention of the anomeric configuration of the UDP-sugar donor.</text>
</comment>
<dbReference type="GO" id="GO:0005992">
    <property type="term" value="P:trehalose biosynthetic process"/>
    <property type="evidence" value="ECO:0007669"/>
    <property type="project" value="UniProtKB-UniRule"/>
</dbReference>
<dbReference type="Pfam" id="PF00982">
    <property type="entry name" value="Glyco_transf_20"/>
    <property type="match status" value="1"/>
</dbReference>
<reference evidence="11" key="1">
    <citation type="submission" date="2016-10" db="EMBL/GenBank/DDBJ databases">
        <authorList>
            <person name="de Groot N.N."/>
        </authorList>
    </citation>
    <scope>NUCLEOTIDE SEQUENCE [LARGE SCALE GENOMIC DNA]</scope>
    <source>
        <strain evidence="11">DSM 15758</strain>
    </source>
</reference>
<comment type="pathway">
    <text evidence="1 9">Glycan biosynthesis; trehalose biosynthesis.</text>
</comment>
<comment type="similarity">
    <text evidence="2 9">Belongs to the glycosyltransferase 20 family.</text>
</comment>
<evidence type="ECO:0000256" key="6">
    <source>
        <dbReference type="ARBA" id="ARBA00022676"/>
    </source>
</evidence>
<keyword evidence="7 9" id="KW-0808">Transferase</keyword>
<sequence>MSRLVVVSNRVAPIEEGKATAGGLAVGVLDALRKSGGIWFGWNGETVKENGPAKTQTKDNIDYVTFGLTKRDYDHYYRGFSNATLWPIFHYRIDLARYNREEYDGYRRVNMAMAERLKPLLKPDDIIWVHDYHLIPFAEACRMLGIRNRIGFFLHIPFPAPEILTAIPPHNELLKTLCFYDLIGFQTDTDQLAFQDYITREVRGVLEKDGSLTAYGHNFRVGVYPIGVMPDVIQKQAESYRTRRQFISRSIEGVPYKTIVSVDRLDYSKGLVERFQAFEKLLEHFPEHHRAVQFVQIAPSSRADVVSYQNIRRQLESHAGHINGHFSELDWTPIRYLNKSYDRRTVMGLFRSSDVGLVTPLRDGMNLVAKEYVAAQDPENPGVLVLSRFAGAARELNSALIVNPYDHVGMAEALDRALRMPLEERKSRYEDMMRVIRQADLASWRDNFLRDLRAFSSKALVQSIDTQDAAAVEEVESKQKVAL</sequence>
<dbReference type="Proteomes" id="UP000183046">
    <property type="component" value="Unassembled WGS sequence"/>
</dbReference>
<accession>A0A1G5NGI0</accession>
<dbReference type="InterPro" id="IPR001830">
    <property type="entry name" value="Glyco_trans_20"/>
</dbReference>
<dbReference type="eggNOG" id="COG0380">
    <property type="taxonomic scope" value="Bacteria"/>
</dbReference>